<dbReference type="AlphaFoldDB" id="A0A811QP10"/>
<organism evidence="1 2">
    <name type="scientific">Miscanthus lutarioriparius</name>
    <dbReference type="NCBI Taxonomy" id="422564"/>
    <lineage>
        <taxon>Eukaryota</taxon>
        <taxon>Viridiplantae</taxon>
        <taxon>Streptophyta</taxon>
        <taxon>Embryophyta</taxon>
        <taxon>Tracheophyta</taxon>
        <taxon>Spermatophyta</taxon>
        <taxon>Magnoliopsida</taxon>
        <taxon>Liliopsida</taxon>
        <taxon>Poales</taxon>
        <taxon>Poaceae</taxon>
        <taxon>PACMAD clade</taxon>
        <taxon>Panicoideae</taxon>
        <taxon>Andropogonodae</taxon>
        <taxon>Andropogoneae</taxon>
        <taxon>Saccharinae</taxon>
        <taxon>Miscanthus</taxon>
    </lineage>
</organism>
<gene>
    <name evidence="1" type="ORF">NCGR_LOCUS41259</name>
</gene>
<keyword evidence="2" id="KW-1185">Reference proteome</keyword>
<name>A0A811QP10_9POAL</name>
<evidence type="ECO:0000313" key="2">
    <source>
        <dbReference type="Proteomes" id="UP000604825"/>
    </source>
</evidence>
<dbReference type="Proteomes" id="UP000604825">
    <property type="component" value="Unassembled WGS sequence"/>
</dbReference>
<comment type="caution">
    <text evidence="1">The sequence shown here is derived from an EMBL/GenBank/DDBJ whole genome shotgun (WGS) entry which is preliminary data.</text>
</comment>
<dbReference type="EMBL" id="CAJGYO010000010">
    <property type="protein sequence ID" value="CAD6257775.1"/>
    <property type="molecule type" value="Genomic_DNA"/>
</dbReference>
<accession>A0A811QP10</accession>
<proteinExistence type="predicted"/>
<protein>
    <submittedName>
        <fullName evidence="1">Uncharacterized protein</fullName>
    </submittedName>
</protein>
<sequence length="130" mass="14897">MAAPLRMTTTAALRLIKVYVSTWHFRNHDPLKLNEMMEATYLQLGVRLKKIACQCLCDSPIWMVPKNYQVCCCDWLGFFGLQVQDSKMQKLSLHVRSLRPPWPSGSTPWAPLFSSTTPNNFESKVLPDSH</sequence>
<evidence type="ECO:0000313" key="1">
    <source>
        <dbReference type="EMBL" id="CAD6257775.1"/>
    </source>
</evidence>
<reference evidence="1" key="1">
    <citation type="submission" date="2020-10" db="EMBL/GenBank/DDBJ databases">
        <authorList>
            <person name="Han B."/>
            <person name="Lu T."/>
            <person name="Zhao Q."/>
            <person name="Huang X."/>
            <person name="Zhao Y."/>
        </authorList>
    </citation>
    <scope>NUCLEOTIDE SEQUENCE</scope>
</reference>